<evidence type="ECO:0000313" key="8">
    <source>
        <dbReference type="Proteomes" id="UP000266796"/>
    </source>
</evidence>
<sequence length="1137" mass="130295">MIEIRNFFKKIILFCIRLFILIFLIFFVLIAVIFSTNIGTHLVLKSLLNNINFHHNIKIQGSFLNGVCIDELVLFNNDIKIEIHGLKLNFLWHDLLNKTLCLRNVSLQEINISCKEIHGQNYIKEYSKFQYNVFGYFLSQLYLKKLEINKLSIFSLGEKRIKFFINNIDSNIIINKNQCNINVNNLYFSNHFTSSNFRGGIIIHNMDNLPFELNFSANGKFQKILNYKKEHIEIIQNNIQKSKIEILGKINGNLKLAILDSYIKSKNFTCNCKSEFTILEKILFKNIDFNLYQANNFNCLSVFFSSNIFNKFSNISKKKLFGNIKISNFFFNINGKKSLISMSIDISTKLDNSNLLNIIDFSVNLNNATYIYDQSCNLFLKGYINFNKIYENIFLYNFNDIKNVYFKSYFILGKNNWNVIGNWNNNYGNLKLNNITKTYSSNINLNIVGDINYHICKINICSNDIKNPVNIKLIFSGSYYKNNINGHIKNIWSNEIFLIKANTPNFYIENKDSIKFNLMYGYKNINWYIGKFCLDLKDLDGNIISINHENTIGFNSTWKTSGKVNNFIFNPIYFNQKNNFRTKKLKQFYQDNEKQQLKCDIDWCLSFNDINNHNEGLNGHIYIYNKCMKIFSLDINSLKFNKSKISIKLNINSNLFGYIKSDICNISMHRNFTKLSFFLERNSYGYINANLHNLGLFNYIIDNSFKVNGHFKMNIILKNNIDLNGYINGQNLNIISIADGIKLLNGSLIANIKKDKIVIHKLKFPSILKIETPKKFIKKLSNELIIDHNSSLNLEGVWNFYKNIGKCTVIFNKFPLIQREDRCSIISGQLYINAIDSKKIFMNGDLTVNRGWVSLEILKGISKIDDDILFSKDNIIDFNRKLKSKINFFVDLNIDIGKNFYATGLGLSTGLFGNIHFMSKKDNQLIGVGDLNTSNGLIEIYGQKLHLTRGKLTFQGRLDNPLLDIEALRSGELIEAGIKVTGALQNPKIDIVSYPDVSDIQKLSWLIFGRGLDNSGSDAALLVSLGSAMIGSGEPLYKQLGLSDLSIKNGLIGTYSSLLPGYTVAGSINDNFGNLAHQFLTISKKFNNGISVSIEQSLSSEDIISKLSYSILKNISIDIKCGSVKGIAIIYSSFFNN</sequence>
<dbReference type="GO" id="GO:0005886">
    <property type="term" value="C:plasma membrane"/>
    <property type="evidence" value="ECO:0007669"/>
    <property type="project" value="InterPro"/>
</dbReference>
<evidence type="ECO:0000313" key="7">
    <source>
        <dbReference type="EMBL" id="AWD32229.1"/>
    </source>
</evidence>
<evidence type="ECO:0000256" key="1">
    <source>
        <dbReference type="ARBA" id="ARBA00004167"/>
    </source>
</evidence>
<protein>
    <submittedName>
        <fullName evidence="7">Translocation and assembly module TamB</fullName>
    </submittedName>
</protein>
<feature type="domain" description="Translocation and assembly module TamB C-terminal" evidence="6">
    <location>
        <begin position="808"/>
        <end position="1131"/>
    </location>
</feature>
<dbReference type="AlphaFoldDB" id="A0A3Q8ETZ7"/>
<dbReference type="PANTHER" id="PTHR36985:SF1">
    <property type="entry name" value="TRANSLOCATION AND ASSEMBLY MODULE SUBUNIT TAMB"/>
    <property type="match status" value="1"/>
</dbReference>
<dbReference type="GO" id="GO:0009306">
    <property type="term" value="P:protein secretion"/>
    <property type="evidence" value="ECO:0007669"/>
    <property type="project" value="InterPro"/>
</dbReference>
<dbReference type="Pfam" id="PF04357">
    <property type="entry name" value="TamB"/>
    <property type="match status" value="1"/>
</dbReference>
<evidence type="ECO:0000256" key="5">
    <source>
        <dbReference type="SAM" id="Phobius"/>
    </source>
</evidence>
<accession>A0A3Q8ETZ7</accession>
<keyword evidence="2 5" id="KW-0812">Transmembrane</keyword>
<dbReference type="InterPro" id="IPR007452">
    <property type="entry name" value="TamB_C"/>
</dbReference>
<evidence type="ECO:0000256" key="4">
    <source>
        <dbReference type="ARBA" id="ARBA00023136"/>
    </source>
</evidence>
<keyword evidence="4 5" id="KW-0472">Membrane</keyword>
<keyword evidence="3 5" id="KW-1133">Transmembrane helix</keyword>
<dbReference type="EMBL" id="CP025628">
    <property type="protein sequence ID" value="AWD32229.1"/>
    <property type="molecule type" value="Genomic_DNA"/>
</dbReference>
<dbReference type="PANTHER" id="PTHR36985">
    <property type="entry name" value="TRANSLOCATION AND ASSEMBLY MODULE SUBUNIT TAMB"/>
    <property type="match status" value="1"/>
</dbReference>
<gene>
    <name evidence="7" type="primary">tamB</name>
    <name evidence="7" type="ORF">CKSOR_00087</name>
</gene>
<dbReference type="GO" id="GO:0097347">
    <property type="term" value="C:TAM protein secretion complex"/>
    <property type="evidence" value="ECO:0007669"/>
    <property type="project" value="TreeGrafter"/>
</dbReference>
<evidence type="ECO:0000256" key="2">
    <source>
        <dbReference type="ARBA" id="ARBA00022692"/>
    </source>
</evidence>
<proteinExistence type="predicted"/>
<keyword evidence="8" id="KW-1185">Reference proteome</keyword>
<name>A0A3Q8ETZ7_9PROT</name>
<organism evidence="7 8">
    <name type="scientific">Candidatus Kinetoplastidibacterium kentomonadis</name>
    <dbReference type="NCBI Taxonomy" id="1576550"/>
    <lineage>
        <taxon>Bacteria</taxon>
        <taxon>Pseudomonadati</taxon>
        <taxon>Pseudomonadota</taxon>
        <taxon>Betaproteobacteria</taxon>
        <taxon>Candidatus Kinetoplastidibacterium</taxon>
    </lineage>
</organism>
<feature type="transmembrane region" description="Helical" evidence="5">
    <location>
        <begin position="12"/>
        <end position="34"/>
    </location>
</feature>
<comment type="subcellular location">
    <subcellularLocation>
        <location evidence="1">Membrane</location>
        <topology evidence="1">Single-pass membrane protein</topology>
    </subcellularLocation>
</comment>
<dbReference type="KEGG" id="kso:CKSOR_00087"/>
<evidence type="ECO:0000256" key="3">
    <source>
        <dbReference type="ARBA" id="ARBA00022989"/>
    </source>
</evidence>
<dbReference type="Proteomes" id="UP000266796">
    <property type="component" value="Chromosome"/>
</dbReference>
<reference evidence="7 8" key="1">
    <citation type="journal article" date="2018" name="Parasitology">
        <title>The reduced genome of Candidatus Kinetoplastibacterium sorsogonicusi, the endosymbiont of Kentomonas sorsogonicus (Trypanosomatidae): loss of the haem-synthesis pathway.</title>
        <authorList>
            <person name="Silva F.M."/>
            <person name="Kostygov A.Y."/>
            <person name="Spodareva V.V."/>
            <person name="Butenko A."/>
            <person name="Tossou R."/>
            <person name="Lukes J."/>
            <person name="Yurchenko V."/>
            <person name="Alves J.M.P."/>
        </authorList>
    </citation>
    <scope>NUCLEOTIDE SEQUENCE [LARGE SCALE GENOMIC DNA]</scope>
    <source>
        <strain evidence="7 8">MF-08</strain>
    </source>
</reference>
<evidence type="ECO:0000259" key="6">
    <source>
        <dbReference type="Pfam" id="PF04357"/>
    </source>
</evidence>